<evidence type="ECO:0008006" key="3">
    <source>
        <dbReference type="Google" id="ProtNLM"/>
    </source>
</evidence>
<proteinExistence type="predicted"/>
<comment type="caution">
    <text evidence="1">The sequence shown here is derived from an EMBL/GenBank/DDBJ whole genome shotgun (WGS) entry which is preliminary data.</text>
</comment>
<keyword evidence="2" id="KW-1185">Reference proteome</keyword>
<dbReference type="EMBL" id="JBBPBN010000026">
    <property type="protein sequence ID" value="KAK9008598.1"/>
    <property type="molecule type" value="Genomic_DNA"/>
</dbReference>
<organism evidence="1 2">
    <name type="scientific">Hibiscus sabdariffa</name>
    <name type="common">roselle</name>
    <dbReference type="NCBI Taxonomy" id="183260"/>
    <lineage>
        <taxon>Eukaryota</taxon>
        <taxon>Viridiplantae</taxon>
        <taxon>Streptophyta</taxon>
        <taxon>Embryophyta</taxon>
        <taxon>Tracheophyta</taxon>
        <taxon>Spermatophyta</taxon>
        <taxon>Magnoliopsida</taxon>
        <taxon>eudicotyledons</taxon>
        <taxon>Gunneridae</taxon>
        <taxon>Pentapetalae</taxon>
        <taxon>rosids</taxon>
        <taxon>malvids</taxon>
        <taxon>Malvales</taxon>
        <taxon>Malvaceae</taxon>
        <taxon>Malvoideae</taxon>
        <taxon>Hibiscus</taxon>
    </lineage>
</organism>
<dbReference type="PANTHER" id="PTHR31286">
    <property type="entry name" value="GLYCINE-RICH CELL WALL STRUCTURAL PROTEIN 1.8-LIKE"/>
    <property type="match status" value="1"/>
</dbReference>
<gene>
    <name evidence="1" type="ORF">V6N11_075487</name>
</gene>
<evidence type="ECO:0000313" key="2">
    <source>
        <dbReference type="Proteomes" id="UP001396334"/>
    </source>
</evidence>
<protein>
    <recommendedName>
        <fullName evidence="3">Zinc knuckle CX2CX4HX4C domain-containing protein</fullName>
    </recommendedName>
</protein>
<reference evidence="1 2" key="1">
    <citation type="journal article" date="2024" name="G3 (Bethesda)">
        <title>Genome assembly of Hibiscus sabdariffa L. provides insights into metabolisms of medicinal natural products.</title>
        <authorList>
            <person name="Kim T."/>
        </authorList>
    </citation>
    <scope>NUCLEOTIDE SEQUENCE [LARGE SCALE GENOMIC DNA]</scope>
    <source>
        <strain evidence="1">TK-2024</strain>
        <tissue evidence="1">Old leaves</tissue>
    </source>
</reference>
<sequence length="173" mass="19847">MWDSKHYPHYNTNRYYCKALFRRIAQVIGHVIKVDYNTREGEQDKFAQLAIMVDLNKPLKLCTGINNFIKKLEYKGLQQRCFECGFYGHSKDICGLLKEKVGNAADPGPQLVATDIGESSLFGPWMDNGVVGLRFMALQDKMMDEELHDPTPEGIETERMVHMESNMEDHNEG</sequence>
<evidence type="ECO:0000313" key="1">
    <source>
        <dbReference type="EMBL" id="KAK9008598.1"/>
    </source>
</evidence>
<dbReference type="PANTHER" id="PTHR31286:SF99">
    <property type="entry name" value="DUF4283 DOMAIN-CONTAINING PROTEIN"/>
    <property type="match status" value="1"/>
</dbReference>
<dbReference type="InterPro" id="IPR040256">
    <property type="entry name" value="At4g02000-like"/>
</dbReference>
<accession>A0ABR2R6M4</accession>
<dbReference type="Proteomes" id="UP001396334">
    <property type="component" value="Unassembled WGS sequence"/>
</dbReference>
<name>A0ABR2R6M4_9ROSI</name>